<dbReference type="Pfam" id="PF05096">
    <property type="entry name" value="Glu_cyclase_2"/>
    <property type="match status" value="1"/>
</dbReference>
<feature type="chain" id="PRO_5008274709" description="Endoplasmic reticulum resident protein 29 C-terminal domain-containing protein" evidence="1">
    <location>
        <begin position="18"/>
        <end position="648"/>
    </location>
</feature>
<dbReference type="EMBL" id="LXWW01000035">
    <property type="protein sequence ID" value="OAO17331.1"/>
    <property type="molecule type" value="Genomic_DNA"/>
</dbReference>
<dbReference type="InterPro" id="IPR036356">
    <property type="entry name" value="ERp29_C_sf"/>
</dbReference>
<dbReference type="PANTHER" id="PTHR31270:SF1">
    <property type="entry name" value="GLUTAMINYL-PEPTIDE CYCLOTRANSFERASE"/>
    <property type="match status" value="1"/>
</dbReference>
<protein>
    <recommendedName>
        <fullName evidence="2">Endoplasmic reticulum resident protein 29 C-terminal domain-containing protein</fullName>
    </recommendedName>
</protein>
<dbReference type="InterPro" id="IPR036249">
    <property type="entry name" value="Thioredoxin-like_sf"/>
</dbReference>
<sequence>MLLYILLILCLFVVHNAEIEQGSINTFTMKDFNEMMDKKDIILVFAKNVNCRACEEDRWWTAKVPYNFLLTPNFYVLETQYGDLPEFDREFHVKEDYENPQYFLFRDGNRKPLKHENSRDLADWVTKVTLEEHLPDYVVSLDKDSFATYRRKNPKKDLFVMFYDPSYSQTHFMEYHITFVLMNCRDNIHFCEDAGIKAVLGFRYIARGAKSFDGEELRTVKGDGITSFVNRHLGTQISGMGGFNEQFGRVDVLDALARRFIATEDVAERKEIMKETARLRKRYKSCAKYYKVMKKVVQEGEAVLAAEKEAVGAELKEVKEYNPHYESLRTYENVLHVFEKLDFDHKVVHLTPWTWSAVVDGQHNVMVLLKTSTCHICRFLGLIYENAAREGVPGVVFADINGDEYIDFVADINTDPDVPAFWFQKGVSPSAGIPAKIETNVDSIFKFAREHMTPVDDSNDVSDASNEKGEGVAVYKDTLIALTWREKIGFKFRVEGSSLKQLGSFPIKTSNEEGWGATVIQIHDKDYFLVSDGTCNLHLWDPETLEEVDRKCITVDNEPAQYLNDLQVVKGKIYANVWLDDRIAVIDWEKGVVEKWIDLFYLRRLRKIPDTKFAQNNAVLNGIAYNAEKDVLYVTGKSWNRLFQIRLL</sequence>
<proteinExistence type="predicted"/>
<feature type="domain" description="Endoplasmic reticulum resident protein 29 C-terminal" evidence="2">
    <location>
        <begin position="248"/>
        <end position="338"/>
    </location>
</feature>
<dbReference type="PANTHER" id="PTHR31270">
    <property type="entry name" value="GLUTAMINYL-PEPTIDE CYCLOTRANSFERASE"/>
    <property type="match status" value="1"/>
</dbReference>
<name>A0A196SM25_BLAHN</name>
<evidence type="ECO:0000259" key="2">
    <source>
        <dbReference type="Pfam" id="PF07749"/>
    </source>
</evidence>
<dbReference type="OrthoDB" id="409395at2759"/>
<dbReference type="SUPFAM" id="SSF47933">
    <property type="entry name" value="ERP29 C domain-like"/>
    <property type="match status" value="1"/>
</dbReference>
<organism evidence="3 4">
    <name type="scientific">Blastocystis sp. subtype 1 (strain ATCC 50177 / NandII)</name>
    <dbReference type="NCBI Taxonomy" id="478820"/>
    <lineage>
        <taxon>Eukaryota</taxon>
        <taxon>Sar</taxon>
        <taxon>Stramenopiles</taxon>
        <taxon>Bigyra</taxon>
        <taxon>Opalozoa</taxon>
        <taxon>Opalinata</taxon>
        <taxon>Blastocystidae</taxon>
        <taxon>Blastocystis</taxon>
    </lineage>
</organism>
<dbReference type="SUPFAM" id="SSF52833">
    <property type="entry name" value="Thioredoxin-like"/>
    <property type="match status" value="2"/>
</dbReference>
<dbReference type="InterPro" id="IPR011679">
    <property type="entry name" value="ERp29_C"/>
</dbReference>
<dbReference type="GO" id="GO:0016603">
    <property type="term" value="F:glutaminyl-peptide cyclotransferase activity"/>
    <property type="evidence" value="ECO:0007669"/>
    <property type="project" value="InterPro"/>
</dbReference>
<dbReference type="Gene3D" id="3.40.30.10">
    <property type="entry name" value="Glutaredoxin"/>
    <property type="match status" value="1"/>
</dbReference>
<dbReference type="Proteomes" id="UP000078348">
    <property type="component" value="Unassembled WGS sequence"/>
</dbReference>
<accession>A0A196SM25</accession>
<dbReference type="GO" id="GO:0005783">
    <property type="term" value="C:endoplasmic reticulum"/>
    <property type="evidence" value="ECO:0007669"/>
    <property type="project" value="InterPro"/>
</dbReference>
<dbReference type="AlphaFoldDB" id="A0A196SM25"/>
<dbReference type="InterPro" id="IPR007788">
    <property type="entry name" value="QCT"/>
</dbReference>
<keyword evidence="4" id="KW-1185">Reference proteome</keyword>
<dbReference type="Gene3D" id="1.20.1150.12">
    <property type="entry name" value="Endoplasmic reticulum resident protein 29, C-terminal domain"/>
    <property type="match status" value="1"/>
</dbReference>
<dbReference type="Pfam" id="PF07749">
    <property type="entry name" value="ERp29"/>
    <property type="match status" value="1"/>
</dbReference>
<evidence type="ECO:0000256" key="1">
    <source>
        <dbReference type="SAM" id="SignalP"/>
    </source>
</evidence>
<keyword evidence="1" id="KW-0732">Signal</keyword>
<evidence type="ECO:0000313" key="4">
    <source>
        <dbReference type="Proteomes" id="UP000078348"/>
    </source>
</evidence>
<reference evidence="3 4" key="1">
    <citation type="submission" date="2016-05" db="EMBL/GenBank/DDBJ databases">
        <title>Nuclear genome of Blastocystis sp. subtype 1 NandII.</title>
        <authorList>
            <person name="Gentekaki E."/>
            <person name="Curtis B."/>
            <person name="Stairs C."/>
            <person name="Eme L."/>
            <person name="Herman E."/>
            <person name="Klimes V."/>
            <person name="Arias M.C."/>
            <person name="Elias M."/>
            <person name="Hilliou F."/>
            <person name="Klute M."/>
            <person name="Malik S.-B."/>
            <person name="Pightling A."/>
            <person name="Rachubinski R."/>
            <person name="Salas D."/>
            <person name="Schlacht A."/>
            <person name="Suga H."/>
            <person name="Archibald J."/>
            <person name="Ball S.G."/>
            <person name="Clark G."/>
            <person name="Dacks J."/>
            <person name="Van Der Giezen M."/>
            <person name="Tsaousis A."/>
            <person name="Roger A."/>
        </authorList>
    </citation>
    <scope>NUCLEOTIDE SEQUENCE [LARGE SCALE GENOMIC DNA]</scope>
    <source>
        <strain evidence="4">ATCC 50177 / NandII</strain>
    </source>
</reference>
<gene>
    <name evidence="3" type="ORF">AV274_0957</name>
</gene>
<dbReference type="SUPFAM" id="SSF63825">
    <property type="entry name" value="YWTD domain"/>
    <property type="match status" value="1"/>
</dbReference>
<comment type="caution">
    <text evidence="3">The sequence shown here is derived from an EMBL/GenBank/DDBJ whole genome shotgun (WGS) entry which is preliminary data.</text>
</comment>
<evidence type="ECO:0000313" key="3">
    <source>
        <dbReference type="EMBL" id="OAO17331.1"/>
    </source>
</evidence>
<feature type="signal peptide" evidence="1">
    <location>
        <begin position="1"/>
        <end position="17"/>
    </location>
</feature>